<proteinExistence type="predicted"/>
<dbReference type="GO" id="GO:0016627">
    <property type="term" value="F:oxidoreductase activity, acting on the CH-CH group of donors"/>
    <property type="evidence" value="ECO:0007669"/>
    <property type="project" value="TreeGrafter"/>
</dbReference>
<dbReference type="GO" id="GO:0005829">
    <property type="term" value="C:cytosol"/>
    <property type="evidence" value="ECO:0007669"/>
    <property type="project" value="TreeGrafter"/>
</dbReference>
<organism evidence="3 4">
    <name type="scientific">Actinacidiphila glaucinigra</name>
    <dbReference type="NCBI Taxonomy" id="235986"/>
    <lineage>
        <taxon>Bacteria</taxon>
        <taxon>Bacillati</taxon>
        <taxon>Actinomycetota</taxon>
        <taxon>Actinomycetes</taxon>
        <taxon>Kitasatosporales</taxon>
        <taxon>Streptomycetaceae</taxon>
        <taxon>Actinacidiphila</taxon>
    </lineage>
</organism>
<evidence type="ECO:0000259" key="2">
    <source>
        <dbReference type="Pfam" id="PF01243"/>
    </source>
</evidence>
<dbReference type="GO" id="GO:0070967">
    <property type="term" value="F:coenzyme F420 binding"/>
    <property type="evidence" value="ECO:0007669"/>
    <property type="project" value="TreeGrafter"/>
</dbReference>
<dbReference type="AlphaFoldDB" id="A0A239DXY0"/>
<evidence type="ECO:0000313" key="4">
    <source>
        <dbReference type="Proteomes" id="UP000198280"/>
    </source>
</evidence>
<dbReference type="Pfam" id="PF01243">
    <property type="entry name" value="PNPOx_N"/>
    <property type="match status" value="1"/>
</dbReference>
<name>A0A239DXY0_9ACTN</name>
<reference evidence="3 4" key="1">
    <citation type="submission" date="2017-06" db="EMBL/GenBank/DDBJ databases">
        <authorList>
            <person name="Kim H.J."/>
            <person name="Triplett B.A."/>
        </authorList>
    </citation>
    <scope>NUCLEOTIDE SEQUENCE [LARGE SCALE GENOMIC DNA]</scope>
    <source>
        <strain evidence="3 4">CGMCC 4.1858</strain>
    </source>
</reference>
<dbReference type="OrthoDB" id="9812086at2"/>
<evidence type="ECO:0000256" key="1">
    <source>
        <dbReference type="ARBA" id="ARBA00023002"/>
    </source>
</evidence>
<dbReference type="EMBL" id="FZOF01000005">
    <property type="protein sequence ID" value="SNS37109.1"/>
    <property type="molecule type" value="Genomic_DNA"/>
</dbReference>
<dbReference type="PANTHER" id="PTHR35176:SF2">
    <property type="entry name" value="F420H(2)-DEPENDENT REDUCTASE RV1155"/>
    <property type="match status" value="1"/>
</dbReference>
<sequence>MPVLTSREARERFAAARVARLATADAAGTPHLVPVVFAVDGDTVALAVDHKPKRTTRLKRLANIEANPAVCLLADDYDEDWDVLWWARADGTARVLPPAGGPAAGSAAAARLVALLTAKYGQYTGRPPAGPLVEICVRRWSGWRAG</sequence>
<protein>
    <submittedName>
        <fullName evidence="3">PPOX class probable F420-dependent enzyme, Rv0121 family</fullName>
    </submittedName>
</protein>
<dbReference type="PANTHER" id="PTHR35176">
    <property type="entry name" value="HEME OXYGENASE HI_0854-RELATED"/>
    <property type="match status" value="1"/>
</dbReference>
<dbReference type="Proteomes" id="UP000198280">
    <property type="component" value="Unassembled WGS sequence"/>
</dbReference>
<dbReference type="InterPro" id="IPR052019">
    <property type="entry name" value="F420H2_bilvrd_red/Heme_oxyg"/>
</dbReference>
<dbReference type="NCBIfam" id="TIGR03668">
    <property type="entry name" value="Rv0121_F420"/>
    <property type="match status" value="1"/>
</dbReference>
<keyword evidence="4" id="KW-1185">Reference proteome</keyword>
<feature type="domain" description="Pyridoxamine 5'-phosphate oxidase N-terminal" evidence="2">
    <location>
        <begin position="7"/>
        <end position="112"/>
    </location>
</feature>
<dbReference type="RefSeq" id="WP_089223777.1">
    <property type="nucleotide sequence ID" value="NZ_FZOF01000005.1"/>
</dbReference>
<gene>
    <name evidence="3" type="ORF">SAMN05216252_105209</name>
</gene>
<evidence type="ECO:0000313" key="3">
    <source>
        <dbReference type="EMBL" id="SNS37109.1"/>
    </source>
</evidence>
<keyword evidence="1" id="KW-0560">Oxidoreductase</keyword>
<accession>A0A239DXY0</accession>
<dbReference type="InterPro" id="IPR019967">
    <property type="entry name" value="F420-dep_enz_PPOX_Rv0121"/>
</dbReference>
<dbReference type="InterPro" id="IPR011576">
    <property type="entry name" value="Pyridox_Oxase_N"/>
</dbReference>
<dbReference type="InterPro" id="IPR012349">
    <property type="entry name" value="Split_barrel_FMN-bd"/>
</dbReference>
<dbReference type="SUPFAM" id="SSF50475">
    <property type="entry name" value="FMN-binding split barrel"/>
    <property type="match status" value="1"/>
</dbReference>
<dbReference type="Gene3D" id="2.30.110.10">
    <property type="entry name" value="Electron Transport, Fmn-binding Protein, Chain A"/>
    <property type="match status" value="1"/>
</dbReference>